<dbReference type="GO" id="GO:0005886">
    <property type="term" value="C:plasma membrane"/>
    <property type="evidence" value="ECO:0007669"/>
    <property type="project" value="TreeGrafter"/>
</dbReference>
<keyword evidence="1" id="KW-0175">Coiled coil</keyword>
<protein>
    <recommendedName>
        <fullName evidence="5">Capsular polysaccharide biosynthesis protein</fullName>
    </recommendedName>
</protein>
<evidence type="ECO:0000313" key="4">
    <source>
        <dbReference type="Proteomes" id="UP000223709"/>
    </source>
</evidence>
<evidence type="ECO:0000313" key="3">
    <source>
        <dbReference type="EMBL" id="ATL89864.1"/>
    </source>
</evidence>
<dbReference type="GO" id="GO:0004713">
    <property type="term" value="F:protein tyrosine kinase activity"/>
    <property type="evidence" value="ECO:0007669"/>
    <property type="project" value="TreeGrafter"/>
</dbReference>
<dbReference type="RefSeq" id="WP_098923429.1">
    <property type="nucleotide sequence ID" value="NZ_CP023819.1"/>
</dbReference>
<evidence type="ECO:0000256" key="2">
    <source>
        <dbReference type="SAM" id="Phobius"/>
    </source>
</evidence>
<feature type="coiled-coil region" evidence="1">
    <location>
        <begin position="67"/>
        <end position="115"/>
    </location>
</feature>
<dbReference type="PANTHER" id="PTHR32309">
    <property type="entry name" value="TYROSINE-PROTEIN KINASE"/>
    <property type="match status" value="1"/>
</dbReference>
<evidence type="ECO:0000256" key="1">
    <source>
        <dbReference type="SAM" id="Coils"/>
    </source>
</evidence>
<proteinExistence type="predicted"/>
<keyword evidence="2" id="KW-1133">Transmembrane helix</keyword>
<accession>A0A291T9N8</accession>
<dbReference type="AlphaFoldDB" id="A0A291T9N8"/>
<gene>
    <name evidence="3" type="ORF">CRH10_05940</name>
</gene>
<name>A0A291T9N8_9FIRM</name>
<dbReference type="Proteomes" id="UP000223709">
    <property type="component" value="Chromosome"/>
</dbReference>
<feature type="transmembrane region" description="Helical" evidence="2">
    <location>
        <begin position="34"/>
        <end position="54"/>
    </location>
</feature>
<dbReference type="InterPro" id="IPR050445">
    <property type="entry name" value="Bact_polysacc_biosynth/exp"/>
</dbReference>
<evidence type="ECO:0008006" key="5">
    <source>
        <dbReference type="Google" id="ProtNLM"/>
    </source>
</evidence>
<feature type="coiled-coil region" evidence="1">
    <location>
        <begin position="262"/>
        <end position="296"/>
    </location>
</feature>
<feature type="transmembrane region" description="Helical" evidence="2">
    <location>
        <begin position="316"/>
        <end position="338"/>
    </location>
</feature>
<keyword evidence="2" id="KW-0812">Transmembrane</keyword>
<sequence>MNENQTTYPTGAQDEEEIDLVALMVTLLHKLKPILLTAVVCAVIAGGLAGVKILRGGAVSAEDQVAYEEALAEYQQKEKDYEFAVQQYELTAKSNEDAQSSVQEALKQAQDYAEKSLLKNLDVYNVWTAQADLYIDSGYKIQPGSAYQNVDPTGALLAAYQKQLVSGDSMNAAADAVGVDVRYLKGVVTVELSQNDSGEYNGVMTLQAYAADQQTAEKILNALLGRLDLIHDKAAAAVCSHSVRVIDQSVTQGVSTELRALQQTSNEDVQNLQSQLVELQSARQALDDNLASAKSTWESAEEPALGGGAASSVAKYLLIGFLLGGVLACGVVVVKFLLDGMVYSASELNRSTGLPVLGALASDRTKKAGKLDAKLYQMEGRPDGSADAEMLCLMAQTIRSRAPEAKNILVTGDLPADQLEALAAALQATEPLRGQSVTAAESILKAAATVPHVVAADAIVLAADCTVTRTDAVREQNEKIVRLGKQILGCIVYE</sequence>
<reference evidence="3 4" key="1">
    <citation type="submission" date="2017-10" db="EMBL/GenBank/DDBJ databases">
        <title>Complete Genome Sequence of Faecalibacterium prausnitzii isolated from the gut of healthy adult Indian.</title>
        <authorList>
            <person name="Bag S."/>
            <person name="Ghosh T.S."/>
            <person name="Das B."/>
        </authorList>
    </citation>
    <scope>NUCLEOTIDE SEQUENCE [LARGE SCALE GENOMIC DNA]</scope>
    <source>
        <strain evidence="3 4">Indica</strain>
    </source>
</reference>
<dbReference type="PANTHER" id="PTHR32309:SF13">
    <property type="entry name" value="FERRIC ENTEROBACTIN TRANSPORT PROTEIN FEPE"/>
    <property type="match status" value="1"/>
</dbReference>
<organism evidence="3 4">
    <name type="scientific">Faecalibacterium prausnitzii</name>
    <dbReference type="NCBI Taxonomy" id="853"/>
    <lineage>
        <taxon>Bacteria</taxon>
        <taxon>Bacillati</taxon>
        <taxon>Bacillota</taxon>
        <taxon>Clostridia</taxon>
        <taxon>Eubacteriales</taxon>
        <taxon>Oscillospiraceae</taxon>
        <taxon>Faecalibacterium</taxon>
    </lineage>
</organism>
<dbReference type="EMBL" id="CP023819">
    <property type="protein sequence ID" value="ATL89864.1"/>
    <property type="molecule type" value="Genomic_DNA"/>
</dbReference>
<keyword evidence="2" id="KW-0472">Membrane</keyword>